<dbReference type="PANTHER" id="PTHR42709:SF6">
    <property type="entry name" value="UNDECAPRENYL PHOSPHATE TRANSPORTER A"/>
    <property type="match status" value="1"/>
</dbReference>
<feature type="transmembrane region" description="Helical" evidence="6">
    <location>
        <begin position="18"/>
        <end position="40"/>
    </location>
</feature>
<evidence type="ECO:0000313" key="7">
    <source>
        <dbReference type="EMBL" id="MPL75844.1"/>
    </source>
</evidence>
<evidence type="ECO:0000256" key="4">
    <source>
        <dbReference type="ARBA" id="ARBA00022989"/>
    </source>
</evidence>
<evidence type="ECO:0000256" key="2">
    <source>
        <dbReference type="ARBA" id="ARBA00022475"/>
    </source>
</evidence>
<sequence>MIETIIEAVASFLSSYKYFFLIVTSLLQGRMVAVFAGLLINMKELAFWPTYLILVFIGVISDAAYYFLGRFGSNSKIAKKHEEKIGYIKKFWDKHPGKVIIFGKVTMVFIVPVLILSGLVKFPLKKLFKYTIITDLVFVLVLLGTGYFFGNAFGENYRYLGAIASLFVIGFIFVIFVLKYLGKKKISAQTNSTEKQ</sequence>
<evidence type="ECO:0000256" key="3">
    <source>
        <dbReference type="ARBA" id="ARBA00022692"/>
    </source>
</evidence>
<name>A0A644UAF3_9ZZZZ</name>
<keyword evidence="3 6" id="KW-0812">Transmembrane</keyword>
<comment type="caution">
    <text evidence="7">The sequence shown here is derived from an EMBL/GenBank/DDBJ whole genome shotgun (WGS) entry which is preliminary data.</text>
</comment>
<reference evidence="7" key="1">
    <citation type="submission" date="2019-08" db="EMBL/GenBank/DDBJ databases">
        <authorList>
            <person name="Kucharzyk K."/>
            <person name="Murdoch R.W."/>
            <person name="Higgins S."/>
            <person name="Loffler F."/>
        </authorList>
    </citation>
    <scope>NUCLEOTIDE SEQUENCE</scope>
</reference>
<feature type="transmembrane region" description="Helical" evidence="6">
    <location>
        <begin position="132"/>
        <end position="153"/>
    </location>
</feature>
<keyword evidence="4 6" id="KW-1133">Transmembrane helix</keyword>
<evidence type="ECO:0000256" key="6">
    <source>
        <dbReference type="SAM" id="Phobius"/>
    </source>
</evidence>
<feature type="transmembrane region" description="Helical" evidence="6">
    <location>
        <begin position="47"/>
        <end position="68"/>
    </location>
</feature>
<dbReference type="GO" id="GO:0005886">
    <property type="term" value="C:plasma membrane"/>
    <property type="evidence" value="ECO:0007669"/>
    <property type="project" value="UniProtKB-SubCell"/>
</dbReference>
<dbReference type="EMBL" id="VSSQ01000092">
    <property type="protein sequence ID" value="MPL75844.1"/>
    <property type="molecule type" value="Genomic_DNA"/>
</dbReference>
<gene>
    <name evidence="7" type="ORF">SDC9_21679</name>
</gene>
<protein>
    <recommendedName>
        <fullName evidence="8">DedA family protein</fullName>
    </recommendedName>
</protein>
<evidence type="ECO:0000256" key="5">
    <source>
        <dbReference type="ARBA" id="ARBA00023136"/>
    </source>
</evidence>
<evidence type="ECO:0000256" key="1">
    <source>
        <dbReference type="ARBA" id="ARBA00004651"/>
    </source>
</evidence>
<dbReference type="AlphaFoldDB" id="A0A644UAF3"/>
<feature type="transmembrane region" description="Helical" evidence="6">
    <location>
        <begin position="159"/>
        <end position="181"/>
    </location>
</feature>
<proteinExistence type="predicted"/>
<keyword evidence="5 6" id="KW-0472">Membrane</keyword>
<organism evidence="7">
    <name type="scientific">bioreactor metagenome</name>
    <dbReference type="NCBI Taxonomy" id="1076179"/>
    <lineage>
        <taxon>unclassified sequences</taxon>
        <taxon>metagenomes</taxon>
        <taxon>ecological metagenomes</taxon>
    </lineage>
</organism>
<keyword evidence="2" id="KW-1003">Cell membrane</keyword>
<comment type="subcellular location">
    <subcellularLocation>
        <location evidence="1">Cell membrane</location>
        <topology evidence="1">Multi-pass membrane protein</topology>
    </subcellularLocation>
</comment>
<dbReference type="InterPro" id="IPR051311">
    <property type="entry name" value="DedA_domain"/>
</dbReference>
<accession>A0A644UAF3</accession>
<evidence type="ECO:0008006" key="8">
    <source>
        <dbReference type="Google" id="ProtNLM"/>
    </source>
</evidence>
<feature type="transmembrane region" description="Helical" evidence="6">
    <location>
        <begin position="99"/>
        <end position="120"/>
    </location>
</feature>
<dbReference type="PANTHER" id="PTHR42709">
    <property type="entry name" value="ALKALINE PHOSPHATASE LIKE PROTEIN"/>
    <property type="match status" value="1"/>
</dbReference>